<dbReference type="AlphaFoldDB" id="A0A6J4UCQ7"/>
<dbReference type="EMBL" id="CADCWM010000156">
    <property type="protein sequence ID" value="CAA9546914.1"/>
    <property type="molecule type" value="Genomic_DNA"/>
</dbReference>
<dbReference type="InterPro" id="IPR013022">
    <property type="entry name" value="Xyl_isomerase-like_TIM-brl"/>
</dbReference>
<name>A0A6J4UCQ7_9BACT</name>
<gene>
    <name evidence="2" type="ORF">AVDCRST_MAG88-480</name>
</gene>
<dbReference type="PANTHER" id="PTHR12110">
    <property type="entry name" value="HYDROXYPYRUVATE ISOMERASE"/>
    <property type="match status" value="1"/>
</dbReference>
<dbReference type="PANTHER" id="PTHR12110:SF41">
    <property type="entry name" value="INOSOSE DEHYDRATASE"/>
    <property type="match status" value="1"/>
</dbReference>
<feature type="domain" description="Xylose isomerase-like TIM barrel" evidence="1">
    <location>
        <begin position="22"/>
        <end position="181"/>
    </location>
</feature>
<dbReference type="Pfam" id="PF01261">
    <property type="entry name" value="AP_endonuc_2"/>
    <property type="match status" value="1"/>
</dbReference>
<reference evidence="2" key="1">
    <citation type="submission" date="2020-02" db="EMBL/GenBank/DDBJ databases">
        <authorList>
            <person name="Meier V. D."/>
        </authorList>
    </citation>
    <scope>NUCLEOTIDE SEQUENCE</scope>
    <source>
        <strain evidence="2">AVDCRST_MAG88</strain>
    </source>
</reference>
<feature type="non-terminal residue" evidence="2">
    <location>
        <position position="181"/>
    </location>
</feature>
<protein>
    <recommendedName>
        <fullName evidence="1">Xylose isomerase-like TIM barrel domain-containing protein</fullName>
    </recommendedName>
</protein>
<dbReference type="SUPFAM" id="SSF51658">
    <property type="entry name" value="Xylose isomerase-like"/>
    <property type="match status" value="1"/>
</dbReference>
<dbReference type="InterPro" id="IPR036237">
    <property type="entry name" value="Xyl_isomerase-like_sf"/>
</dbReference>
<proteinExistence type="predicted"/>
<evidence type="ECO:0000259" key="1">
    <source>
        <dbReference type="Pfam" id="PF01261"/>
    </source>
</evidence>
<accession>A0A6J4UCQ7</accession>
<dbReference type="InterPro" id="IPR050312">
    <property type="entry name" value="IolE/XylAMocC-like"/>
</dbReference>
<sequence>MGMSLSYSTWGMPRVPIEVAVAHCARLGFDGLELTVIPGWVTDAAGLDTAARRRIRALYDEHGIALCGLSGNTPLLAGSRDEHARNRELLRGYFELAAELQRPGERLTVTTTSCGSPEDWEGARGLLADRFGELADDAGRAGVVVGVEPHVGAAIHAPEQALWLLEQVRSPALTIHFDISH</sequence>
<evidence type="ECO:0000313" key="2">
    <source>
        <dbReference type="EMBL" id="CAA9546914.1"/>
    </source>
</evidence>
<organism evidence="2">
    <name type="scientific">uncultured Thermomicrobiales bacterium</name>
    <dbReference type="NCBI Taxonomy" id="1645740"/>
    <lineage>
        <taxon>Bacteria</taxon>
        <taxon>Pseudomonadati</taxon>
        <taxon>Thermomicrobiota</taxon>
        <taxon>Thermomicrobia</taxon>
        <taxon>Thermomicrobiales</taxon>
        <taxon>environmental samples</taxon>
    </lineage>
</organism>
<dbReference type="Gene3D" id="3.20.20.150">
    <property type="entry name" value="Divalent-metal-dependent TIM barrel enzymes"/>
    <property type="match status" value="1"/>
</dbReference>